<keyword evidence="1" id="KW-0732">Signal</keyword>
<evidence type="ECO:0000313" key="3">
    <source>
        <dbReference type="Proteomes" id="UP000253383"/>
    </source>
</evidence>
<feature type="signal peptide" evidence="1">
    <location>
        <begin position="1"/>
        <end position="21"/>
    </location>
</feature>
<keyword evidence="2" id="KW-0449">Lipoprotein</keyword>
<evidence type="ECO:0000256" key="1">
    <source>
        <dbReference type="SAM" id="SignalP"/>
    </source>
</evidence>
<dbReference type="RefSeq" id="WP_114404863.1">
    <property type="nucleotide sequence ID" value="NZ_QOWE01000003.1"/>
</dbReference>
<dbReference type="Proteomes" id="UP000253383">
    <property type="component" value="Unassembled WGS sequence"/>
</dbReference>
<organism evidence="2 3">
    <name type="scientific">Larkinella punicea</name>
    <dbReference type="NCBI Taxonomy" id="2315727"/>
    <lineage>
        <taxon>Bacteria</taxon>
        <taxon>Pseudomonadati</taxon>
        <taxon>Bacteroidota</taxon>
        <taxon>Cytophagia</taxon>
        <taxon>Cytophagales</taxon>
        <taxon>Spirosomataceae</taxon>
        <taxon>Larkinella</taxon>
    </lineage>
</organism>
<reference evidence="2 3" key="1">
    <citation type="submission" date="2018-07" db="EMBL/GenBank/DDBJ databases">
        <title>Genome analysis of Larkinella rosea.</title>
        <authorList>
            <person name="Zhou Z."/>
            <person name="Wang G."/>
        </authorList>
    </citation>
    <scope>NUCLEOTIDE SEQUENCE [LARGE SCALE GENOMIC DNA]</scope>
    <source>
        <strain evidence="3">zzj9</strain>
    </source>
</reference>
<feature type="chain" id="PRO_5016861326" evidence="1">
    <location>
        <begin position="22"/>
        <end position="515"/>
    </location>
</feature>
<dbReference type="InterPro" id="IPR041662">
    <property type="entry name" value="SusD-like_2"/>
</dbReference>
<name>A0A368JTE7_9BACT</name>
<accession>A0A368JTE7</accession>
<dbReference type="Pfam" id="PF12771">
    <property type="entry name" value="SusD-like_2"/>
    <property type="match status" value="1"/>
</dbReference>
<evidence type="ECO:0000313" key="2">
    <source>
        <dbReference type="EMBL" id="RCR70949.1"/>
    </source>
</evidence>
<dbReference type="SUPFAM" id="SSF48452">
    <property type="entry name" value="TPR-like"/>
    <property type="match status" value="1"/>
</dbReference>
<keyword evidence="3" id="KW-1185">Reference proteome</keyword>
<dbReference type="EMBL" id="QOWE01000003">
    <property type="protein sequence ID" value="RCR70949.1"/>
    <property type="molecule type" value="Genomic_DNA"/>
</dbReference>
<gene>
    <name evidence="2" type="ORF">DUE52_05015</name>
</gene>
<dbReference type="AlphaFoldDB" id="A0A368JTE7"/>
<comment type="caution">
    <text evidence="2">The sequence shown here is derived from an EMBL/GenBank/DDBJ whole genome shotgun (WGS) entry which is preliminary data.</text>
</comment>
<proteinExistence type="predicted"/>
<sequence>MKTKLKLILSLLTTFSLLTGCDDQFDEINTNKVDPTTLAPSFVMNKAIIDATYLDGFGTLQMLCYEFGIVQQIITPYGSSLAGANYNQNNVSNTPLVWQNFYRNVLKQIVDVVEKTKEDANRTNLYHSARIWKAYAFMILTDTYGDIPYTEAAKGYISEITSPKYDSQEVIYKDILKELDEASAALDATKAIETTDVLYGGNVAKWKKLGYSLMLRAAMRLTKVDPTTARTYVTKAVTGGVMQSNDDNSVMRHTALYNNWIANHLQAREKTNFYLTAPFVNYLKTNNDPRLGSIAVRYVGAKGGPEQVASRASTDPKVQIGMPMGYDNVTVSTPAVLAQYGVASLWDFTQVNLNTVLKLDAPEFHVTHSQTQLLLAEAAVRGWVTGNAADFYAKGIRANMEQMASYDATAAIKEDAIQAYLAAHPFDTARALELINTQYWVSSFLNGPELFANFRRSGFPTLSKNPYPASEITEDFIRRMPYPDSETIVNQQNVNAAIARQGPNTLSTRVWWDKK</sequence>
<dbReference type="Gene3D" id="1.25.40.390">
    <property type="match status" value="1"/>
</dbReference>
<dbReference type="PROSITE" id="PS51257">
    <property type="entry name" value="PROKAR_LIPOPROTEIN"/>
    <property type="match status" value="1"/>
</dbReference>
<dbReference type="InterPro" id="IPR011990">
    <property type="entry name" value="TPR-like_helical_dom_sf"/>
</dbReference>
<protein>
    <submittedName>
        <fullName evidence="2">SusD/RagB family nutrient-binding outer membrane lipoprotein</fullName>
    </submittedName>
</protein>
<dbReference type="OrthoDB" id="843771at2"/>